<keyword evidence="1" id="KW-0732">Signal</keyword>
<organism evidence="2 3">
    <name type="scientific">Streptomyces umbrinus</name>
    <dbReference type="NCBI Taxonomy" id="67370"/>
    <lineage>
        <taxon>Bacteria</taxon>
        <taxon>Bacillati</taxon>
        <taxon>Actinomycetota</taxon>
        <taxon>Actinomycetes</taxon>
        <taxon>Kitasatosporales</taxon>
        <taxon>Streptomycetaceae</taxon>
        <taxon>Streptomyces</taxon>
        <taxon>Streptomyces phaeochromogenes group</taxon>
    </lineage>
</organism>
<evidence type="ECO:0000313" key="2">
    <source>
        <dbReference type="EMBL" id="MDQ1024632.1"/>
    </source>
</evidence>
<sequence length="121" mass="12886">MARLRPNITRGLLAAGAATSLALFTATTAQAHAGSVDLTRGSCAYTGYSEHHYAYTQKLSGSCSGHAWLRVTMRPTAGGAARTSSWIHDARKADAPTPSGYTFTKTEHKSCETCQVKTITH</sequence>
<gene>
    <name evidence="2" type="ORF">QF035_002214</name>
</gene>
<feature type="signal peptide" evidence="1">
    <location>
        <begin position="1"/>
        <end position="31"/>
    </location>
</feature>
<protein>
    <submittedName>
        <fullName evidence="2">Uncharacterized protein</fullName>
    </submittedName>
</protein>
<evidence type="ECO:0000313" key="3">
    <source>
        <dbReference type="Proteomes" id="UP001230328"/>
    </source>
</evidence>
<comment type="caution">
    <text evidence="2">The sequence shown here is derived from an EMBL/GenBank/DDBJ whole genome shotgun (WGS) entry which is preliminary data.</text>
</comment>
<dbReference type="EMBL" id="JAUSZI010000002">
    <property type="protein sequence ID" value="MDQ1024632.1"/>
    <property type="molecule type" value="Genomic_DNA"/>
</dbReference>
<proteinExistence type="predicted"/>
<accession>A0ABU0SM40</accession>
<feature type="chain" id="PRO_5045409756" evidence="1">
    <location>
        <begin position="32"/>
        <end position="121"/>
    </location>
</feature>
<evidence type="ECO:0000256" key="1">
    <source>
        <dbReference type="SAM" id="SignalP"/>
    </source>
</evidence>
<dbReference type="Proteomes" id="UP001230328">
    <property type="component" value="Unassembled WGS sequence"/>
</dbReference>
<reference evidence="2 3" key="1">
    <citation type="submission" date="2023-07" db="EMBL/GenBank/DDBJ databases">
        <title>Comparative genomics of wheat-associated soil bacteria to identify genetic determinants of phenazine resistance.</title>
        <authorList>
            <person name="Mouncey N."/>
        </authorList>
    </citation>
    <scope>NUCLEOTIDE SEQUENCE [LARGE SCALE GENOMIC DNA]</scope>
    <source>
        <strain evidence="2 3">V2I4</strain>
    </source>
</reference>
<name>A0ABU0SM40_9ACTN</name>
<keyword evidence="3" id="KW-1185">Reference proteome</keyword>